<keyword evidence="1" id="KW-0732">Signal</keyword>
<dbReference type="AlphaFoldDB" id="A0A1I7ZQ77"/>
<dbReference type="Proteomes" id="UP000095287">
    <property type="component" value="Unplaced"/>
</dbReference>
<proteinExistence type="predicted"/>
<evidence type="ECO:0000313" key="2">
    <source>
        <dbReference type="Proteomes" id="UP000095287"/>
    </source>
</evidence>
<evidence type="ECO:0000313" key="3">
    <source>
        <dbReference type="WBParaSite" id="L893_g28722.t1"/>
    </source>
</evidence>
<sequence length="162" mass="18198">MFSSGRVLGLLLFVSLPLAVFSSDRPNHFGNPCSLCKCFVEYTDRDLALPGKPYKVAAEGYDTTEDRCLALCLQEQECKAVVYGLVGGRSVFTCELYDSVNSRANPTYVPFMNVYLPRNAECTVPTSEFAPLQTVEQTDSVLKRKEKYRILQTRPNLFNFGK</sequence>
<reference evidence="3" key="1">
    <citation type="submission" date="2016-11" db="UniProtKB">
        <authorList>
            <consortium name="WormBaseParasite"/>
        </authorList>
    </citation>
    <scope>IDENTIFICATION</scope>
</reference>
<dbReference type="WBParaSite" id="L893_g28722.t1">
    <property type="protein sequence ID" value="L893_g28722.t1"/>
    <property type="gene ID" value="L893_g28722"/>
</dbReference>
<feature type="chain" id="PRO_5009313754" evidence="1">
    <location>
        <begin position="23"/>
        <end position="162"/>
    </location>
</feature>
<protein>
    <submittedName>
        <fullName evidence="3">Apple domain-containing protein</fullName>
    </submittedName>
</protein>
<evidence type="ECO:0000256" key="1">
    <source>
        <dbReference type="SAM" id="SignalP"/>
    </source>
</evidence>
<accession>A0A1I7ZQ77</accession>
<name>A0A1I7ZQ77_9BILA</name>
<feature type="signal peptide" evidence="1">
    <location>
        <begin position="1"/>
        <end position="22"/>
    </location>
</feature>
<organism evidence="2 3">
    <name type="scientific">Steinernema glaseri</name>
    <dbReference type="NCBI Taxonomy" id="37863"/>
    <lineage>
        <taxon>Eukaryota</taxon>
        <taxon>Metazoa</taxon>
        <taxon>Ecdysozoa</taxon>
        <taxon>Nematoda</taxon>
        <taxon>Chromadorea</taxon>
        <taxon>Rhabditida</taxon>
        <taxon>Tylenchina</taxon>
        <taxon>Panagrolaimomorpha</taxon>
        <taxon>Strongyloidoidea</taxon>
        <taxon>Steinernematidae</taxon>
        <taxon>Steinernema</taxon>
    </lineage>
</organism>
<keyword evidence="2" id="KW-1185">Reference proteome</keyword>